<evidence type="ECO:0000313" key="1">
    <source>
        <dbReference type="EMBL" id="KAH7918057.1"/>
    </source>
</evidence>
<keyword evidence="2" id="KW-1185">Reference proteome</keyword>
<name>A0ACB8AXN8_9AGAM</name>
<dbReference type="EMBL" id="MU266865">
    <property type="protein sequence ID" value="KAH7918057.1"/>
    <property type="molecule type" value="Genomic_DNA"/>
</dbReference>
<gene>
    <name evidence="1" type="ORF">BV22DRAFT_919580</name>
</gene>
<proteinExistence type="predicted"/>
<evidence type="ECO:0000313" key="2">
    <source>
        <dbReference type="Proteomes" id="UP000790709"/>
    </source>
</evidence>
<accession>A0ACB8AXN8</accession>
<organism evidence="1 2">
    <name type="scientific">Leucogyrophana mollusca</name>
    <dbReference type="NCBI Taxonomy" id="85980"/>
    <lineage>
        <taxon>Eukaryota</taxon>
        <taxon>Fungi</taxon>
        <taxon>Dikarya</taxon>
        <taxon>Basidiomycota</taxon>
        <taxon>Agaricomycotina</taxon>
        <taxon>Agaricomycetes</taxon>
        <taxon>Agaricomycetidae</taxon>
        <taxon>Boletales</taxon>
        <taxon>Boletales incertae sedis</taxon>
        <taxon>Leucogyrophana</taxon>
    </lineage>
</organism>
<protein>
    <submittedName>
        <fullName evidence="1">Uncharacterized protein</fullName>
    </submittedName>
</protein>
<sequence>MQARHRHLRARSVSYVLCRMPRDRLSFHLSSFRHESRSTPVSHVLSPFCCNPRRSVDMSYFRFCCRSRQSGARPTIPPTRQSDWPCDTHYGDWISNIQHSTMYLANSGLEFYHIFARCTVMIISSIPSTIFRQSSRAVKSGLIGLALSWRRMRRRLLPCD</sequence>
<comment type="caution">
    <text evidence="1">The sequence shown here is derived from an EMBL/GenBank/DDBJ whole genome shotgun (WGS) entry which is preliminary data.</text>
</comment>
<dbReference type="Proteomes" id="UP000790709">
    <property type="component" value="Unassembled WGS sequence"/>
</dbReference>
<reference evidence="1" key="1">
    <citation type="journal article" date="2021" name="New Phytol.">
        <title>Evolutionary innovations through gain and loss of genes in the ectomycorrhizal Boletales.</title>
        <authorList>
            <person name="Wu G."/>
            <person name="Miyauchi S."/>
            <person name="Morin E."/>
            <person name="Kuo A."/>
            <person name="Drula E."/>
            <person name="Varga T."/>
            <person name="Kohler A."/>
            <person name="Feng B."/>
            <person name="Cao Y."/>
            <person name="Lipzen A."/>
            <person name="Daum C."/>
            <person name="Hundley H."/>
            <person name="Pangilinan J."/>
            <person name="Johnson J."/>
            <person name="Barry K."/>
            <person name="LaButti K."/>
            <person name="Ng V."/>
            <person name="Ahrendt S."/>
            <person name="Min B."/>
            <person name="Choi I.G."/>
            <person name="Park H."/>
            <person name="Plett J.M."/>
            <person name="Magnuson J."/>
            <person name="Spatafora J.W."/>
            <person name="Nagy L.G."/>
            <person name="Henrissat B."/>
            <person name="Grigoriev I.V."/>
            <person name="Yang Z.L."/>
            <person name="Xu J."/>
            <person name="Martin F.M."/>
        </authorList>
    </citation>
    <scope>NUCLEOTIDE SEQUENCE</scope>
    <source>
        <strain evidence="1">KUC20120723A-06</strain>
    </source>
</reference>